<protein>
    <submittedName>
        <fullName evidence="1">Immunity protein 50</fullName>
    </submittedName>
</protein>
<accession>A0A1H1HLP0</accession>
<dbReference type="EMBL" id="VFES01000032">
    <property type="protein sequence ID" value="TWR55262.1"/>
    <property type="molecule type" value="Genomic_DNA"/>
</dbReference>
<dbReference type="AlphaFoldDB" id="A0A1H1HLP0"/>
<evidence type="ECO:0000313" key="1">
    <source>
        <dbReference type="EMBL" id="SDR25956.1"/>
    </source>
</evidence>
<evidence type="ECO:0000313" key="2">
    <source>
        <dbReference type="EMBL" id="TWR55262.1"/>
    </source>
</evidence>
<proteinExistence type="predicted"/>
<evidence type="ECO:0000313" key="4">
    <source>
        <dbReference type="Proteomes" id="UP000317267"/>
    </source>
</evidence>
<dbReference type="Proteomes" id="UP000317267">
    <property type="component" value="Unassembled WGS sequence"/>
</dbReference>
<dbReference type="Pfam" id="PF15594">
    <property type="entry name" value="Imm50"/>
    <property type="match status" value="1"/>
</dbReference>
<dbReference type="EMBL" id="FNKM01000002">
    <property type="protein sequence ID" value="SDR25956.1"/>
    <property type="molecule type" value="Genomic_DNA"/>
</dbReference>
<dbReference type="RefSeq" id="WP_090404971.1">
    <property type="nucleotide sequence ID" value="NZ_FNKM01000002.1"/>
</dbReference>
<sequence>MKNWNELEGSIFFSKIFSVPVKIGKIALFSVRIENDQPCIGLGFDIPEFPDNLPEKWKNKGYNTCRIGITCNEIEDLKIQNIPIREEFFVTIEKQNNHLKFKATSDSASIEFRAKFISLSTPNVYINGPDDYYFK</sequence>
<keyword evidence="3" id="KW-1185">Reference proteome</keyword>
<gene>
    <name evidence="2" type="ORF">FIV39_30425</name>
    <name evidence="1" type="ORF">SAMN04490186_4478</name>
</gene>
<dbReference type="Proteomes" id="UP000198740">
    <property type="component" value="Unassembled WGS sequence"/>
</dbReference>
<reference evidence="1 3" key="1">
    <citation type="submission" date="2016-10" db="EMBL/GenBank/DDBJ databases">
        <authorList>
            <person name="Varghese N."/>
            <person name="Submissions S."/>
        </authorList>
    </citation>
    <scope>NUCLEOTIDE SEQUENCE [LARGE SCALE GENOMIC DNA]</scope>
    <source>
        <strain evidence="1 3">BS2976</strain>
    </source>
</reference>
<reference evidence="2 4" key="2">
    <citation type="submission" date="2019-06" db="EMBL/GenBank/DDBJ databases">
        <title>Pseudomonas bimorpha sp. nov. isolated from bovine raw milk and skim milk concentrate.</title>
        <authorList>
            <person name="Hofmann K."/>
            <person name="Huptas C."/>
            <person name="Doll E."/>
            <person name="Scherer S."/>
            <person name="Wenning M."/>
        </authorList>
    </citation>
    <scope>NUCLEOTIDE SEQUENCE [LARGE SCALE GENOMIC DNA]</scope>
    <source>
        <strain evidence="2 4">DSM 17515</strain>
    </source>
</reference>
<organism evidence="2 4">
    <name type="scientific">Pseudomonas grimontii</name>
    <dbReference type="NCBI Taxonomy" id="129847"/>
    <lineage>
        <taxon>Bacteria</taxon>
        <taxon>Pseudomonadati</taxon>
        <taxon>Pseudomonadota</taxon>
        <taxon>Gammaproteobacteria</taxon>
        <taxon>Pseudomonadales</taxon>
        <taxon>Pseudomonadaceae</taxon>
        <taxon>Pseudomonas</taxon>
    </lineage>
</organism>
<dbReference type="OrthoDB" id="9157057at2"/>
<evidence type="ECO:0000313" key="3">
    <source>
        <dbReference type="Proteomes" id="UP000198740"/>
    </source>
</evidence>
<name>A0A1H1HLP0_9PSED</name>
<dbReference type="InterPro" id="IPR028957">
    <property type="entry name" value="Imm50"/>
</dbReference>
<comment type="caution">
    <text evidence="2">The sequence shown here is derived from an EMBL/GenBank/DDBJ whole genome shotgun (WGS) entry which is preliminary data.</text>
</comment>